<feature type="active site" description="Charge relay system" evidence="4 5">
    <location>
        <position position="644"/>
    </location>
</feature>
<evidence type="ECO:0000256" key="6">
    <source>
        <dbReference type="SAM" id="MobiDB-lite"/>
    </source>
</evidence>
<dbReference type="Gene3D" id="3.40.50.200">
    <property type="entry name" value="Peptidase S8/S53 domain"/>
    <property type="match status" value="1"/>
</dbReference>
<dbReference type="GO" id="GO:0006508">
    <property type="term" value="P:proteolysis"/>
    <property type="evidence" value="ECO:0007669"/>
    <property type="project" value="UniProtKB-KW"/>
</dbReference>
<dbReference type="SUPFAM" id="SSF52025">
    <property type="entry name" value="PA domain"/>
    <property type="match status" value="1"/>
</dbReference>
<feature type="compositionally biased region" description="Low complexity" evidence="6">
    <location>
        <begin position="32"/>
        <end position="49"/>
    </location>
</feature>
<feature type="region of interest" description="Disordered" evidence="6">
    <location>
        <begin position="32"/>
        <end position="68"/>
    </location>
</feature>
<evidence type="ECO:0000256" key="3">
    <source>
        <dbReference type="ARBA" id="ARBA00022825"/>
    </source>
</evidence>
<dbReference type="InterPro" id="IPR015500">
    <property type="entry name" value="Peptidase_S8_subtilisin-rel"/>
</dbReference>
<dbReference type="InterPro" id="IPR045051">
    <property type="entry name" value="SBT"/>
</dbReference>
<dbReference type="InterPro" id="IPR036852">
    <property type="entry name" value="Peptidase_S8/S53_dom_sf"/>
</dbReference>
<dbReference type="PROSITE" id="PS51892">
    <property type="entry name" value="SUBTILASE"/>
    <property type="match status" value="1"/>
</dbReference>
<dbReference type="InterPro" id="IPR000209">
    <property type="entry name" value="Peptidase_S8/S53_dom"/>
</dbReference>
<evidence type="ECO:0000313" key="10">
    <source>
        <dbReference type="Proteomes" id="UP000639274"/>
    </source>
</evidence>
<dbReference type="GO" id="GO:0004252">
    <property type="term" value="F:serine-type endopeptidase activity"/>
    <property type="evidence" value="ECO:0007669"/>
    <property type="project" value="UniProtKB-UniRule"/>
</dbReference>
<organism evidence="9 10">
    <name type="scientific">Agrilutibacter solisilvae</name>
    <dbReference type="NCBI Taxonomy" id="2763317"/>
    <lineage>
        <taxon>Bacteria</taxon>
        <taxon>Pseudomonadati</taxon>
        <taxon>Pseudomonadota</taxon>
        <taxon>Gammaproteobacteria</taxon>
        <taxon>Lysobacterales</taxon>
        <taxon>Lysobacteraceae</taxon>
        <taxon>Agrilutibacter</taxon>
    </lineage>
</organism>
<dbReference type="PANTHER" id="PTHR10795">
    <property type="entry name" value="PROPROTEIN CONVERTASE SUBTILISIN/KEXIN"/>
    <property type="match status" value="1"/>
</dbReference>
<evidence type="ECO:0000256" key="4">
    <source>
        <dbReference type="PIRSR" id="PIRSR615500-1"/>
    </source>
</evidence>
<evidence type="ECO:0000256" key="2">
    <source>
        <dbReference type="ARBA" id="ARBA00022801"/>
    </source>
</evidence>
<gene>
    <name evidence="9" type="ORF">I8J32_014865</name>
</gene>
<feature type="domain" description="PA" evidence="8">
    <location>
        <begin position="494"/>
        <end position="569"/>
    </location>
</feature>
<dbReference type="InterPro" id="IPR023828">
    <property type="entry name" value="Peptidase_S8_Ser-AS"/>
</dbReference>
<dbReference type="EMBL" id="CP071518">
    <property type="protein sequence ID" value="QSX77985.1"/>
    <property type="molecule type" value="Genomic_DNA"/>
</dbReference>
<dbReference type="InterPro" id="IPR003137">
    <property type="entry name" value="PA_domain"/>
</dbReference>
<evidence type="ECO:0000313" key="9">
    <source>
        <dbReference type="EMBL" id="QSX77985.1"/>
    </source>
</evidence>
<sequence>MPFARLSALQVSMLTVAGAAALWGAIRVAPEPGQASSRGAAAQAAVAPRTSGERGSTARVPTRQAGLPDRGPRRVHLVFFREVPLATFQGSKALGSPRTAPGGRLDPKSAPARAYVKQLQRLQGERLVQLEQAIGRPLRVTRRMQHAVNGVTVALTDREAAVLRRQPGVAMVEASRLRRAHTDVGPRLIGSEIVWNTGVRDTVGATVQRAKGEGVVVAVLDSGINWGSPSFAARGADGYTVVNPLGAGQYLGTCAPGGPDYGRCNAKLIGGYDFVCNAQDPISMTSPCTDPNAREEPGFGDTHSHGTHVASTAAGSVRDISYLGVPLRISGVAPHANLIALDICYTDLTENTCWAPSEAMVAAVNQVVADGVADVINLSFSGGTLPSNTAESLALLNAVAAGVFVAGSAGNEGPTPNTLSRREPWITTVAAAQHGRASFDFRLAVNGPGVVPDALKAVPLVPAAGGTDLRAAIAAGTALKLIAGSAENAGFDGTSDGCAPYAAGTFTGRVALIRRGTCYFSQKLENAQAAGATAVVFANHEDAAMVPTVAGTTATIPAFIVSRANGNALRDFSVARGGMTAGVPYPATASPNTVDALAAFSSRGPGASVLKPDVAAPGVAILAAFAGTTLTGYEQAIGMMSGTSMASPHVAGAGALLRQLRPTWTPSEMKSALMLTSRQSVLNEDGVTPANAWAGGAGRVQVDLAARSTLVLDETSANFQMANPNTGGDPSRLNVASIEKDHCPGTCTFVRRVRNTMSLKHSWLLQLEGIPGKVTPHVLVLKPGQVGQITITLDNSSQPADGSWRFGQLRLSPNRGWYENQVLPKLHMPIALSKYAAARTPAKGGALRAGRDSVVPARGVAQRR</sequence>
<dbReference type="KEGG" id="lsf:I8J32_014865"/>
<feature type="active site" description="Charge relay system" evidence="4 5">
    <location>
        <position position="221"/>
    </location>
</feature>
<keyword evidence="10" id="KW-1185">Reference proteome</keyword>
<dbReference type="CDD" id="cd04818">
    <property type="entry name" value="PA_subtilisin_1"/>
    <property type="match status" value="1"/>
</dbReference>
<dbReference type="PRINTS" id="PR00723">
    <property type="entry name" value="SUBTILISIN"/>
</dbReference>
<dbReference type="PROSITE" id="PS00138">
    <property type="entry name" value="SUBTILASE_SER"/>
    <property type="match status" value="1"/>
</dbReference>
<comment type="similarity">
    <text evidence="5">Belongs to the peptidase S8 family.</text>
</comment>
<dbReference type="Pfam" id="PF00082">
    <property type="entry name" value="Peptidase_S8"/>
    <property type="match status" value="1"/>
</dbReference>
<keyword evidence="2 5" id="KW-0378">Hydrolase</keyword>
<dbReference type="PROSITE" id="PS00137">
    <property type="entry name" value="SUBTILASE_HIS"/>
    <property type="match status" value="1"/>
</dbReference>
<evidence type="ECO:0000259" key="7">
    <source>
        <dbReference type="Pfam" id="PF00082"/>
    </source>
</evidence>
<protein>
    <submittedName>
        <fullName evidence="9">S8 family serine peptidase</fullName>
    </submittedName>
</protein>
<dbReference type="Pfam" id="PF02225">
    <property type="entry name" value="PA"/>
    <property type="match status" value="1"/>
</dbReference>
<name>A0A974Y030_9GAMM</name>
<evidence type="ECO:0000259" key="8">
    <source>
        <dbReference type="Pfam" id="PF02225"/>
    </source>
</evidence>
<dbReference type="Gene3D" id="3.50.30.30">
    <property type="match status" value="1"/>
</dbReference>
<evidence type="ECO:0000256" key="5">
    <source>
        <dbReference type="PROSITE-ProRule" id="PRU01240"/>
    </source>
</evidence>
<keyword evidence="1 5" id="KW-0645">Protease</keyword>
<dbReference type="InterPro" id="IPR022398">
    <property type="entry name" value="Peptidase_S8_His-AS"/>
</dbReference>
<proteinExistence type="inferred from homology"/>
<evidence type="ECO:0000256" key="1">
    <source>
        <dbReference type="ARBA" id="ARBA00022670"/>
    </source>
</evidence>
<reference evidence="9 10" key="1">
    <citation type="submission" date="2021-03" db="EMBL/GenBank/DDBJ databases">
        <title>Lysobacter sp. nov. isolated from soil of gangwondo yeongwol, south Korea.</title>
        <authorList>
            <person name="Kim K.R."/>
            <person name="Kim K.H."/>
            <person name="Jeon C.O."/>
        </authorList>
    </citation>
    <scope>NUCLEOTIDE SEQUENCE [LARGE SCALE GENOMIC DNA]</scope>
    <source>
        <strain evidence="9 10">R19</strain>
    </source>
</reference>
<feature type="region of interest" description="Disordered" evidence="6">
    <location>
        <begin position="91"/>
        <end position="110"/>
    </location>
</feature>
<dbReference type="RefSeq" id="WP_207526649.1">
    <property type="nucleotide sequence ID" value="NZ_CP071518.1"/>
</dbReference>
<feature type="active site" description="Charge relay system" evidence="4 5">
    <location>
        <position position="305"/>
    </location>
</feature>
<accession>A0A974Y030</accession>
<dbReference type="SUPFAM" id="SSF52743">
    <property type="entry name" value="Subtilisin-like"/>
    <property type="match status" value="1"/>
</dbReference>
<dbReference type="AlphaFoldDB" id="A0A974Y030"/>
<dbReference type="InterPro" id="IPR046450">
    <property type="entry name" value="PA_dom_sf"/>
</dbReference>
<dbReference type="Proteomes" id="UP000639274">
    <property type="component" value="Chromosome"/>
</dbReference>
<feature type="domain" description="Peptidase S8/S53" evidence="7">
    <location>
        <begin position="212"/>
        <end position="680"/>
    </location>
</feature>
<keyword evidence="3 5" id="KW-0720">Serine protease</keyword>